<keyword evidence="12" id="KW-1185">Reference proteome</keyword>
<evidence type="ECO:0000256" key="4">
    <source>
        <dbReference type="ARBA" id="ARBA00017522"/>
    </source>
</evidence>
<dbReference type="GO" id="GO:0034257">
    <property type="term" value="F:nicotinamide riboside transmembrane transporter activity"/>
    <property type="evidence" value="ECO:0007669"/>
    <property type="project" value="InterPro"/>
</dbReference>
<protein>
    <recommendedName>
        <fullName evidence="4">Nicotinamide riboside transporter PnuC</fullName>
    </recommendedName>
</protein>
<evidence type="ECO:0000313" key="12">
    <source>
        <dbReference type="Proteomes" id="UP001176960"/>
    </source>
</evidence>
<evidence type="ECO:0000313" key="11">
    <source>
        <dbReference type="EMBL" id="CAI9120168.1"/>
    </source>
</evidence>
<reference evidence="11" key="1">
    <citation type="submission" date="2023-03" db="EMBL/GenBank/DDBJ databases">
        <authorList>
            <person name="Cleenwerck I."/>
        </authorList>
    </citation>
    <scope>NUCLEOTIDE SEQUENCE</scope>
    <source>
        <strain evidence="11">LMG 32879</strain>
    </source>
</reference>
<feature type="transmembrane region" description="Helical" evidence="10">
    <location>
        <begin position="86"/>
        <end position="108"/>
    </location>
</feature>
<evidence type="ECO:0000256" key="7">
    <source>
        <dbReference type="ARBA" id="ARBA00022692"/>
    </source>
</evidence>
<dbReference type="InterPro" id="IPR006419">
    <property type="entry name" value="NMN_transpt_PnuC"/>
</dbReference>
<dbReference type="PANTHER" id="PTHR36122">
    <property type="entry name" value="NICOTINAMIDE RIBOSIDE TRANSPORTER PNUC"/>
    <property type="match status" value="1"/>
</dbReference>
<comment type="subcellular location">
    <subcellularLocation>
        <location evidence="2">Cell membrane</location>
        <topology evidence="2">Multi-pass membrane protein</topology>
    </subcellularLocation>
</comment>
<dbReference type="Proteomes" id="UP001176960">
    <property type="component" value="Unassembled WGS sequence"/>
</dbReference>
<evidence type="ECO:0000256" key="10">
    <source>
        <dbReference type="SAM" id="Phobius"/>
    </source>
</evidence>
<dbReference type="Pfam" id="PF04973">
    <property type="entry name" value="NMN_transporter"/>
    <property type="match status" value="1"/>
</dbReference>
<dbReference type="AlphaFoldDB" id="A0AA35VB53"/>
<evidence type="ECO:0000256" key="5">
    <source>
        <dbReference type="ARBA" id="ARBA00022448"/>
    </source>
</evidence>
<gene>
    <name evidence="11" type="primary">pnuC</name>
    <name evidence="11" type="ORF">LMG32879_000997</name>
</gene>
<keyword evidence="6" id="KW-1003">Cell membrane</keyword>
<dbReference type="EMBL" id="CATKSH010000004">
    <property type="protein sequence ID" value="CAI9120168.1"/>
    <property type="molecule type" value="Genomic_DNA"/>
</dbReference>
<keyword evidence="5" id="KW-0813">Transport</keyword>
<keyword evidence="8 10" id="KW-1133">Transmembrane helix</keyword>
<evidence type="ECO:0000256" key="1">
    <source>
        <dbReference type="ARBA" id="ARBA00002672"/>
    </source>
</evidence>
<dbReference type="RefSeq" id="WP_289841957.1">
    <property type="nucleotide sequence ID" value="NZ_CATKSH010000004.1"/>
</dbReference>
<keyword evidence="9 10" id="KW-0472">Membrane</keyword>
<comment type="caution">
    <text evidence="11">The sequence shown here is derived from an EMBL/GenBank/DDBJ whole genome shotgun (WGS) entry which is preliminary data.</text>
</comment>
<name>A0AA35VB53_9PROT</name>
<organism evidence="11 12">
    <name type="scientific">Brytella acorum</name>
    <dbReference type="NCBI Taxonomy" id="2959299"/>
    <lineage>
        <taxon>Bacteria</taxon>
        <taxon>Pseudomonadati</taxon>
        <taxon>Pseudomonadota</taxon>
        <taxon>Alphaproteobacteria</taxon>
        <taxon>Acetobacterales</taxon>
        <taxon>Acetobacteraceae</taxon>
        <taxon>Brytella</taxon>
    </lineage>
</organism>
<evidence type="ECO:0000256" key="2">
    <source>
        <dbReference type="ARBA" id="ARBA00004651"/>
    </source>
</evidence>
<keyword evidence="7 10" id="KW-0812">Transmembrane</keyword>
<evidence type="ECO:0000256" key="8">
    <source>
        <dbReference type="ARBA" id="ARBA00022989"/>
    </source>
</evidence>
<feature type="transmembrane region" description="Helical" evidence="10">
    <location>
        <begin position="160"/>
        <end position="177"/>
    </location>
</feature>
<feature type="transmembrane region" description="Helical" evidence="10">
    <location>
        <begin position="46"/>
        <end position="65"/>
    </location>
</feature>
<evidence type="ECO:0000256" key="6">
    <source>
        <dbReference type="ARBA" id="ARBA00022475"/>
    </source>
</evidence>
<comment type="similarity">
    <text evidence="3">Belongs to the nicotinamide ribonucleoside (NR) uptake permease (TC 4.B.1) family.</text>
</comment>
<evidence type="ECO:0000256" key="9">
    <source>
        <dbReference type="ARBA" id="ARBA00023136"/>
    </source>
</evidence>
<evidence type="ECO:0000256" key="3">
    <source>
        <dbReference type="ARBA" id="ARBA00006669"/>
    </source>
</evidence>
<dbReference type="PANTHER" id="PTHR36122:SF2">
    <property type="entry name" value="NICOTINAMIDE RIBOSIDE TRANSPORTER PNUC"/>
    <property type="match status" value="1"/>
</dbReference>
<proteinExistence type="inferred from homology"/>
<sequence length="186" mass="20842">MSPMEILAAGLSALGVWLTARRKLLCWPVSLLAALLYGVVFFDARLYADMALQAVFAAFLLYGWWHWARNGRRAEGAVSIVTPSRLHLSAAVLAGLLGGLAWGCVLATWTDDPVPFMDAALSSASIVAQFWMARRYRLCWAAWIVIDGLYVGLFCTRGLYLTALLYGLFVGLAWDGWRRWHSRLWR</sequence>
<dbReference type="NCBIfam" id="TIGR01528">
    <property type="entry name" value="NMN_trans_PnuC"/>
    <property type="match status" value="1"/>
</dbReference>
<dbReference type="GO" id="GO:0005886">
    <property type="term" value="C:plasma membrane"/>
    <property type="evidence" value="ECO:0007669"/>
    <property type="project" value="UniProtKB-SubCell"/>
</dbReference>
<accession>A0AA35VB53</accession>
<comment type="function">
    <text evidence="1">Required for nicotinamide riboside transport across the inner membrane.</text>
</comment>